<evidence type="ECO:0000256" key="2">
    <source>
        <dbReference type="SAM" id="Phobius"/>
    </source>
</evidence>
<protein>
    <submittedName>
        <fullName evidence="4">Uncharacterized protein</fullName>
    </submittedName>
</protein>
<accession>A0ABW0CKW6</accession>
<feature type="region of interest" description="Disordered" evidence="1">
    <location>
        <begin position="150"/>
        <end position="170"/>
    </location>
</feature>
<keyword evidence="2" id="KW-0812">Transmembrane</keyword>
<evidence type="ECO:0000313" key="4">
    <source>
        <dbReference type="EMBL" id="MFC5215858.1"/>
    </source>
</evidence>
<evidence type="ECO:0000256" key="3">
    <source>
        <dbReference type="SAM" id="SignalP"/>
    </source>
</evidence>
<keyword evidence="2" id="KW-0472">Membrane</keyword>
<feature type="transmembrane region" description="Helical" evidence="2">
    <location>
        <begin position="175"/>
        <end position="196"/>
    </location>
</feature>
<evidence type="ECO:0000256" key="1">
    <source>
        <dbReference type="SAM" id="MobiDB-lite"/>
    </source>
</evidence>
<organism evidence="4 5">
    <name type="scientific">Streptomyces coerulescens</name>
    <dbReference type="NCBI Taxonomy" id="29304"/>
    <lineage>
        <taxon>Bacteria</taxon>
        <taxon>Bacillati</taxon>
        <taxon>Actinomycetota</taxon>
        <taxon>Actinomycetes</taxon>
        <taxon>Kitasatosporales</taxon>
        <taxon>Streptomycetaceae</taxon>
        <taxon>Streptomyces</taxon>
    </lineage>
</organism>
<feature type="signal peptide" evidence="3">
    <location>
        <begin position="1"/>
        <end position="34"/>
    </location>
</feature>
<keyword evidence="3" id="KW-0732">Signal</keyword>
<comment type="caution">
    <text evidence="4">The sequence shown here is derived from an EMBL/GenBank/DDBJ whole genome shotgun (WGS) entry which is preliminary data.</text>
</comment>
<sequence>MPTTPLPHRAARIAAVTALTAALTPLTGMPTSTAAPMAPGDNGTLKIHTAPWDGVERTQYGDAIDEPRVCRFYLDAANFETVDAVTWRIETQPPVTGGATLRGTLNLPANTGIGHTEDLNLPDGQYQLSWSFAGMTGAERQKQFTVDCRASMRTPSPGPQGGPPAGGGGIARGEAFTTVAGAGVVGLVAVGGVMWFRLRRRTHGA</sequence>
<evidence type="ECO:0000313" key="5">
    <source>
        <dbReference type="Proteomes" id="UP001596263"/>
    </source>
</evidence>
<proteinExistence type="predicted"/>
<gene>
    <name evidence="4" type="ORF">ACFPQ9_18630</name>
</gene>
<dbReference type="Proteomes" id="UP001596263">
    <property type="component" value="Unassembled WGS sequence"/>
</dbReference>
<keyword evidence="2" id="KW-1133">Transmembrane helix</keyword>
<keyword evidence="5" id="KW-1185">Reference proteome</keyword>
<dbReference type="RefSeq" id="WP_380854155.1">
    <property type="nucleotide sequence ID" value="NZ_JBHSKM010000011.1"/>
</dbReference>
<reference evidence="5" key="1">
    <citation type="journal article" date="2019" name="Int. J. Syst. Evol. Microbiol.">
        <title>The Global Catalogue of Microorganisms (GCM) 10K type strain sequencing project: providing services to taxonomists for standard genome sequencing and annotation.</title>
        <authorList>
            <consortium name="The Broad Institute Genomics Platform"/>
            <consortium name="The Broad Institute Genome Sequencing Center for Infectious Disease"/>
            <person name="Wu L."/>
            <person name="Ma J."/>
        </authorList>
    </citation>
    <scope>NUCLEOTIDE SEQUENCE [LARGE SCALE GENOMIC DNA]</scope>
    <source>
        <strain evidence="5">KCTC 42586</strain>
    </source>
</reference>
<name>A0ABW0CKW6_STRCD</name>
<dbReference type="EMBL" id="JBHSKM010000011">
    <property type="protein sequence ID" value="MFC5215858.1"/>
    <property type="molecule type" value="Genomic_DNA"/>
</dbReference>
<feature type="chain" id="PRO_5045298760" evidence="3">
    <location>
        <begin position="35"/>
        <end position="205"/>
    </location>
</feature>